<dbReference type="InterPro" id="IPR004143">
    <property type="entry name" value="BPL_LPL_catalytic"/>
</dbReference>
<reference evidence="9 10" key="1">
    <citation type="journal article" date="2015" name="Genome Announc.">
        <title>Expanding the biotechnology potential of lactobacilli through comparative genomics of 213 strains and associated genera.</title>
        <authorList>
            <person name="Sun Z."/>
            <person name="Harris H.M."/>
            <person name="McCann A."/>
            <person name="Guo C."/>
            <person name="Argimon S."/>
            <person name="Zhang W."/>
            <person name="Yang X."/>
            <person name="Jeffery I.B."/>
            <person name="Cooney J.C."/>
            <person name="Kagawa T.F."/>
            <person name="Liu W."/>
            <person name="Song Y."/>
            <person name="Salvetti E."/>
            <person name="Wrobel A."/>
            <person name="Rasinkangas P."/>
            <person name="Parkhill J."/>
            <person name="Rea M.C."/>
            <person name="O'Sullivan O."/>
            <person name="Ritari J."/>
            <person name="Douillard F.P."/>
            <person name="Paul Ross R."/>
            <person name="Yang R."/>
            <person name="Briner A.E."/>
            <person name="Felis G.E."/>
            <person name="de Vos W.M."/>
            <person name="Barrangou R."/>
            <person name="Klaenhammer T.R."/>
            <person name="Caufield P.W."/>
            <person name="Cui Y."/>
            <person name="Zhang H."/>
            <person name="O'Toole P.W."/>
        </authorList>
    </citation>
    <scope>NUCLEOTIDE SEQUENCE [LARGE SCALE GENOMIC DNA]</scope>
    <source>
        <strain evidence="9 10">DSM 14421</strain>
    </source>
</reference>
<dbReference type="STRING" id="1423739.FC85_GL001895"/>
<evidence type="ECO:0000313" key="9">
    <source>
        <dbReference type="EMBL" id="KRL62391.1"/>
    </source>
</evidence>
<evidence type="ECO:0000313" key="10">
    <source>
        <dbReference type="Proteomes" id="UP000052013"/>
    </source>
</evidence>
<dbReference type="Pfam" id="PF21948">
    <property type="entry name" value="LplA-B_cat"/>
    <property type="match status" value="1"/>
</dbReference>
<dbReference type="Gene3D" id="3.30.930.10">
    <property type="entry name" value="Bira Bifunctional Protein, Domain 2"/>
    <property type="match status" value="1"/>
</dbReference>
<dbReference type="EC" id="6.3.1.20" evidence="3"/>
<comment type="catalytic activity">
    <reaction evidence="7">
        <text>L-lysyl-[lipoyl-carrier protein] + (R)-lipoate + ATP = N(6)-[(R)-lipoyl]-L-lysyl-[lipoyl-carrier protein] + AMP + diphosphate + H(+)</text>
        <dbReference type="Rhea" id="RHEA:49288"/>
        <dbReference type="Rhea" id="RHEA-COMP:10500"/>
        <dbReference type="Rhea" id="RHEA-COMP:10502"/>
        <dbReference type="ChEBI" id="CHEBI:15378"/>
        <dbReference type="ChEBI" id="CHEBI:29969"/>
        <dbReference type="ChEBI" id="CHEBI:30616"/>
        <dbReference type="ChEBI" id="CHEBI:33019"/>
        <dbReference type="ChEBI" id="CHEBI:83088"/>
        <dbReference type="ChEBI" id="CHEBI:83099"/>
        <dbReference type="ChEBI" id="CHEBI:456215"/>
        <dbReference type="EC" id="6.3.1.20"/>
    </reaction>
</comment>
<name>A0A0R1RZQ7_9LACO</name>
<evidence type="ECO:0000256" key="6">
    <source>
        <dbReference type="ARBA" id="ARBA00022840"/>
    </source>
</evidence>
<dbReference type="Pfam" id="PF10437">
    <property type="entry name" value="Lip_prot_lig_C"/>
    <property type="match status" value="1"/>
</dbReference>
<gene>
    <name evidence="9" type="ORF">FC85_GL001895</name>
</gene>
<dbReference type="GO" id="GO:0009249">
    <property type="term" value="P:protein lipoylation"/>
    <property type="evidence" value="ECO:0007669"/>
    <property type="project" value="InterPro"/>
</dbReference>
<dbReference type="GO" id="GO:0017118">
    <property type="term" value="F:lipoyltransferase activity"/>
    <property type="evidence" value="ECO:0007669"/>
    <property type="project" value="TreeGrafter"/>
</dbReference>
<dbReference type="CDD" id="cd16443">
    <property type="entry name" value="LplA"/>
    <property type="match status" value="1"/>
</dbReference>
<dbReference type="AlphaFoldDB" id="A0A0R1RZQ7"/>
<dbReference type="GO" id="GO:0005524">
    <property type="term" value="F:ATP binding"/>
    <property type="evidence" value="ECO:0007669"/>
    <property type="project" value="UniProtKB-KW"/>
</dbReference>
<sequence>MKTVYFATFEMKNSGLLEGFTMYLIDISRNGQPSYDARVNQSLDNYFVNDLKLPGHGFMFYINKPSVIIGRNQNAWAEVDIDYLHEHKIELVRRTSGGGAVYHDMGNFIFENILTDNADDFGDYAHFAEPVLKALRKLGLDVQMKENSSDLILNGKKWSGMTMFKSGQGLAAGGTIMYDLNIENAKRSLTENQLEKQKRLGVLSKRSEIVNLKDYLPDGMTMADLREYLLKEIFQVKSLDDIETYHMTDEDWQRADKRLEETYGTDAWNFGHNPGYYDYADKELSAGKLGINWTIDDGKVEHLKLNPFFKLDGDVDTIEAYLTGKKISERVVKKAVKKGHFANIDPDELADFLIEKLD</sequence>
<evidence type="ECO:0000256" key="1">
    <source>
        <dbReference type="ARBA" id="ARBA00005085"/>
    </source>
</evidence>
<evidence type="ECO:0000259" key="8">
    <source>
        <dbReference type="PROSITE" id="PS51733"/>
    </source>
</evidence>
<evidence type="ECO:0000256" key="7">
    <source>
        <dbReference type="ARBA" id="ARBA00048037"/>
    </source>
</evidence>
<dbReference type="Proteomes" id="UP000052013">
    <property type="component" value="Unassembled WGS sequence"/>
</dbReference>
<evidence type="ECO:0000256" key="4">
    <source>
        <dbReference type="ARBA" id="ARBA00022598"/>
    </source>
</evidence>
<dbReference type="Gene3D" id="3.30.390.50">
    <property type="entry name" value="CO dehydrogenase flavoprotein, C-terminal domain"/>
    <property type="match status" value="1"/>
</dbReference>
<proteinExistence type="predicted"/>
<accession>A0A0R1RZQ7</accession>
<comment type="pathway">
    <text evidence="1">Protein modification; protein lipoylation via exogenous pathway; protein N(6)-(lipoyl)lysine from lipoate: step 2/2.</text>
</comment>
<dbReference type="InterPro" id="IPR045864">
    <property type="entry name" value="aa-tRNA-synth_II/BPL/LPL"/>
</dbReference>
<evidence type="ECO:0000256" key="3">
    <source>
        <dbReference type="ARBA" id="ARBA00012367"/>
    </source>
</evidence>
<comment type="pathway">
    <text evidence="2">Protein modification; protein lipoylation via exogenous pathway; protein N(6)-(lipoyl)lysine from lipoate: step 1/2.</text>
</comment>
<dbReference type="InterPro" id="IPR004562">
    <property type="entry name" value="LipoylTrfase_LipoateP_Ligase"/>
</dbReference>
<dbReference type="PANTHER" id="PTHR12561">
    <property type="entry name" value="LIPOATE-PROTEIN LIGASE"/>
    <property type="match status" value="1"/>
</dbReference>
<evidence type="ECO:0000256" key="5">
    <source>
        <dbReference type="ARBA" id="ARBA00022741"/>
    </source>
</evidence>
<dbReference type="GO" id="GO:0005737">
    <property type="term" value="C:cytoplasm"/>
    <property type="evidence" value="ECO:0007669"/>
    <property type="project" value="TreeGrafter"/>
</dbReference>
<keyword evidence="6" id="KW-0067">ATP-binding</keyword>
<comment type="caution">
    <text evidence="9">The sequence shown here is derived from an EMBL/GenBank/DDBJ whole genome shotgun (WGS) entry which is preliminary data.</text>
</comment>
<dbReference type="PANTHER" id="PTHR12561:SF3">
    <property type="entry name" value="LIPOYLTRANSFERASE 1, MITOCHONDRIAL"/>
    <property type="match status" value="1"/>
</dbReference>
<dbReference type="EMBL" id="AZEY01000108">
    <property type="protein sequence ID" value="KRL62391.1"/>
    <property type="molecule type" value="Genomic_DNA"/>
</dbReference>
<protein>
    <recommendedName>
        <fullName evidence="3">lipoate--protein ligase</fullName>
        <ecNumber evidence="3">6.3.1.20</ecNumber>
    </recommendedName>
</protein>
<dbReference type="SUPFAM" id="SSF55681">
    <property type="entry name" value="Class II aaRS and biotin synthetases"/>
    <property type="match status" value="1"/>
</dbReference>
<keyword evidence="4 9" id="KW-0436">Ligase</keyword>
<dbReference type="UniPathway" id="UPA00537">
    <property type="reaction ID" value="UER00594"/>
</dbReference>
<dbReference type="InterPro" id="IPR019491">
    <property type="entry name" value="Lipoate_protein_ligase_C"/>
</dbReference>
<organism evidence="9 10">
    <name type="scientific">Lentilactobacillus diolivorans DSM 14421</name>
    <dbReference type="NCBI Taxonomy" id="1423739"/>
    <lineage>
        <taxon>Bacteria</taxon>
        <taxon>Bacillati</taxon>
        <taxon>Bacillota</taxon>
        <taxon>Bacilli</taxon>
        <taxon>Lactobacillales</taxon>
        <taxon>Lactobacillaceae</taxon>
        <taxon>Lentilactobacillus</taxon>
    </lineage>
</organism>
<dbReference type="GO" id="GO:0016979">
    <property type="term" value="F:lipoate-protein ligase activity"/>
    <property type="evidence" value="ECO:0007669"/>
    <property type="project" value="UniProtKB-EC"/>
</dbReference>
<dbReference type="PROSITE" id="PS51733">
    <property type="entry name" value="BPL_LPL_CATALYTIC"/>
    <property type="match status" value="1"/>
</dbReference>
<dbReference type="NCBIfam" id="TIGR00545">
    <property type="entry name" value="lipoyltrans"/>
    <property type="match status" value="1"/>
</dbReference>
<keyword evidence="5" id="KW-0547">Nucleotide-binding</keyword>
<evidence type="ECO:0000256" key="2">
    <source>
        <dbReference type="ARBA" id="ARBA00005124"/>
    </source>
</evidence>
<feature type="domain" description="BPL/LPL catalytic" evidence="8">
    <location>
        <begin position="52"/>
        <end position="241"/>
    </location>
</feature>
<dbReference type="PATRIC" id="fig|1423739.3.peg.1980"/>